<organism evidence="2 3">
    <name type="scientific">Acanthamoeba castellanii medusavirus J1</name>
    <dbReference type="NCBI Taxonomy" id="3114988"/>
    <lineage>
        <taxon>Viruses</taxon>
        <taxon>Varidnaviria</taxon>
        <taxon>Bamfordvirae</taxon>
        <taxon>Nucleocytoviricota</taxon>
        <taxon>Megaviricetes</taxon>
        <taxon>Mamonoviridae</taxon>
        <taxon>Medusavirus</taxon>
        <taxon>Medusavirus medusae</taxon>
    </lineage>
</organism>
<sequence length="299" mass="33620">MSSFDLDLNCPAEASTPAEVISATYDAAKRWLDAKWAPDSDARKSLFTKALYGSVGDLLRRHPLTGNTLFDDAIAEKDVCVLLALISRLTFLATEPSSDTTAAAVQSSPCIGSTASEEDEETEDEEIAAVSLTRICRPVRLSSWVEIEELPAEESKPTDCTHPGCDMPGNRYCSENQCQRHCIARLVADKSATCQVSYHRARARSEAQEQQRRKRLREEEAEAEAEGVKRSKRIKQLVKNRRTNAPRCEAPQCKMHSHDKCITGRCSEHCANIQWRNRGIRCPHHPPHRQQRRTKSFDE</sequence>
<feature type="region of interest" description="Disordered" evidence="1">
    <location>
        <begin position="202"/>
        <end position="241"/>
    </location>
</feature>
<feature type="region of interest" description="Disordered" evidence="1">
    <location>
        <begin position="279"/>
        <end position="299"/>
    </location>
</feature>
<keyword evidence="3" id="KW-1185">Reference proteome</keyword>
<dbReference type="EMBL" id="AP018495">
    <property type="protein sequence ID" value="BBI30234.1"/>
    <property type="molecule type" value="Genomic_DNA"/>
</dbReference>
<accession>A0A3T1CWN7</accession>
<reference evidence="3" key="1">
    <citation type="journal article" date="2019" name="J. Virol.">
        <title>Medusavirus, a novel large DNA virus discovered from hot spring water.</title>
        <authorList>
            <person name="Yoshikawa G."/>
            <person name="Blanc-Mathieu R."/>
            <person name="Song C."/>
            <person name="Kayama Y."/>
            <person name="Mochizuki T."/>
            <person name="Murata K."/>
            <person name="Ogata H."/>
            <person name="Takemura M."/>
        </authorList>
    </citation>
    <scope>NUCLEOTIDE SEQUENCE [LARGE SCALE GENOMIC DNA]</scope>
</reference>
<evidence type="ECO:0000313" key="2">
    <source>
        <dbReference type="EMBL" id="BBI30234.1"/>
    </source>
</evidence>
<name>A0A3T1CWN7_9VIRU</name>
<dbReference type="KEGG" id="vg:80540586"/>
<proteinExistence type="predicted"/>
<evidence type="ECO:0000256" key="1">
    <source>
        <dbReference type="SAM" id="MobiDB-lite"/>
    </source>
</evidence>
<protein>
    <submittedName>
        <fullName evidence="2">Uncharacterized protein</fullName>
    </submittedName>
</protein>
<dbReference type="Proteomes" id="UP001161669">
    <property type="component" value="Segment"/>
</dbReference>
<feature type="compositionally biased region" description="Basic residues" evidence="1">
    <location>
        <begin position="230"/>
        <end position="241"/>
    </location>
</feature>
<evidence type="ECO:0000313" key="3">
    <source>
        <dbReference type="Proteomes" id="UP001161669"/>
    </source>
</evidence>